<gene>
    <name evidence="3" type="ORF">DCF15_04110</name>
</gene>
<reference evidence="4" key="1">
    <citation type="submission" date="2018-04" db="EMBL/GenBank/DDBJ databases">
        <authorList>
            <person name="Cornet L."/>
        </authorList>
    </citation>
    <scope>NUCLEOTIDE SEQUENCE [LARGE SCALE GENOMIC DNA]</scope>
</reference>
<dbReference type="Gene3D" id="3.40.630.30">
    <property type="match status" value="1"/>
</dbReference>
<evidence type="ECO:0000256" key="1">
    <source>
        <dbReference type="ARBA" id="ARBA00022679"/>
    </source>
</evidence>
<keyword evidence="2" id="KW-0012">Acyltransferase</keyword>
<proteinExistence type="predicted"/>
<dbReference type="GO" id="GO:0016746">
    <property type="term" value="F:acyltransferase activity"/>
    <property type="evidence" value="ECO:0007669"/>
    <property type="project" value="UniProtKB-KW"/>
</dbReference>
<dbReference type="SUPFAM" id="SSF55729">
    <property type="entry name" value="Acyl-CoA N-acyltransferases (Nat)"/>
    <property type="match status" value="1"/>
</dbReference>
<protein>
    <submittedName>
        <fullName evidence="3">N-acetyltransferase</fullName>
    </submittedName>
</protein>
<evidence type="ECO:0000256" key="2">
    <source>
        <dbReference type="ARBA" id="ARBA00023315"/>
    </source>
</evidence>
<dbReference type="EMBL" id="QBMP01000025">
    <property type="protein sequence ID" value="PZO59269.1"/>
    <property type="molecule type" value="Genomic_DNA"/>
</dbReference>
<reference evidence="3 4" key="2">
    <citation type="submission" date="2018-06" db="EMBL/GenBank/DDBJ databases">
        <title>Metagenomic assembly of (sub)arctic Cyanobacteria and their associated microbiome from non-axenic cultures.</title>
        <authorList>
            <person name="Baurain D."/>
        </authorList>
    </citation>
    <scope>NUCLEOTIDE SEQUENCE [LARGE SCALE GENOMIC DNA]</scope>
    <source>
        <strain evidence="3">ULC027bin1</strain>
    </source>
</reference>
<evidence type="ECO:0000313" key="3">
    <source>
        <dbReference type="EMBL" id="PZO59269.1"/>
    </source>
</evidence>
<organism evidence="3 4">
    <name type="scientific">Phormidesmis priestleyi</name>
    <dbReference type="NCBI Taxonomy" id="268141"/>
    <lineage>
        <taxon>Bacteria</taxon>
        <taxon>Bacillati</taxon>
        <taxon>Cyanobacteriota</taxon>
        <taxon>Cyanophyceae</taxon>
        <taxon>Leptolyngbyales</taxon>
        <taxon>Leptolyngbyaceae</taxon>
        <taxon>Phormidesmis</taxon>
    </lineage>
</organism>
<dbReference type="InterPro" id="IPR016181">
    <property type="entry name" value="Acyl_CoA_acyltransferase"/>
</dbReference>
<dbReference type="AlphaFoldDB" id="A0A2W4XXL3"/>
<accession>A0A2W4XXL3</accession>
<evidence type="ECO:0000313" key="4">
    <source>
        <dbReference type="Proteomes" id="UP000249794"/>
    </source>
</evidence>
<keyword evidence="1 3" id="KW-0808">Transferase</keyword>
<dbReference type="PANTHER" id="PTHR43800:SF1">
    <property type="entry name" value="PEPTIDYL-LYSINE N-ACETYLTRANSFERASE YJAB"/>
    <property type="match status" value="1"/>
</dbReference>
<dbReference type="Proteomes" id="UP000249794">
    <property type="component" value="Unassembled WGS sequence"/>
</dbReference>
<name>A0A2W4XXL3_9CYAN</name>
<sequence length="456" mass="51353">MTRNQSSDDGLFIRSIHLRDLDNLRVAGATEIASHDTETPEIAEYIQKLRRWYGPMKALALFPNPLQHIFSAFVAEADGNLHGMVQVSPFNRTLSTWKVDRMLVNLAKKSAKAAQTALDQEDLSAEELAESGLTETDLAETDLAGGDRPSTNPKLHLGLDVGSLLLRHCFEHIREAQYWISETDVNDKFGLSLYRHNGFQPLARVTYWSIQPEQLEALSNHDPDLPNLLPVSNADAQLIYQLETVAVPPLVRQVFDYQIQDFKTTLTGKVKDRLTRWVNHEDTVSAYVFEPQRKTAIGFFEIKICRDGSAAHTARLTVHPAYTWLYPELMAQMAGVVQKFPNQPLQITSLDYQTEREDYLRQIGALEIEHTLMMSRSVWHKVRESKAGALEGLKLPSSLSGLQPSGTPIPGQFSSHDGLSWDRLAWDRFWLESMSKLSLEGRTGENKSKDGDPASD</sequence>
<comment type="caution">
    <text evidence="3">The sequence shown here is derived from an EMBL/GenBank/DDBJ whole genome shotgun (WGS) entry which is preliminary data.</text>
</comment>
<dbReference type="PANTHER" id="PTHR43800">
    <property type="entry name" value="PEPTIDYL-LYSINE N-ACETYLTRANSFERASE YJAB"/>
    <property type="match status" value="1"/>
</dbReference>